<proteinExistence type="predicted"/>
<dbReference type="Proteomes" id="UP001162131">
    <property type="component" value="Unassembled WGS sequence"/>
</dbReference>
<dbReference type="EMBL" id="CAJZBQ010000036">
    <property type="protein sequence ID" value="CAG9324856.1"/>
    <property type="molecule type" value="Genomic_DNA"/>
</dbReference>
<gene>
    <name evidence="2" type="ORF">BSTOLATCC_MIC36631</name>
</gene>
<protein>
    <submittedName>
        <fullName evidence="2">Uncharacterized protein</fullName>
    </submittedName>
</protein>
<evidence type="ECO:0000313" key="2">
    <source>
        <dbReference type="EMBL" id="CAG9324856.1"/>
    </source>
</evidence>
<sequence>MDSKVQEFDSIWVLSNLWKEKSLFKTKLPLPDTLLSDAFARYSVRWLFTDSSGFIKKKCDESTKTETILHRFLLGEDLNTISSQPQVDLHHHKVSEPIISSYISYNDFHPLTKQQTIIKITSGVGTSEAIQMLPRPNGDYSSRFLAEVRKDEGRNIYKFYKTYNYQGVEQKIVVCGAKYKKFLTDLSEIVIEALQKNTSFRILQATFCFVEDEKFNLWFLGSLNCYGKHVTIKPKPSLKEIIVDPMASTYSFGGPSVYNQTLGGFYTKASYSAAGLGLKTTLKRGCPGSFCNFVIKSKAQLTKDEMDYDDLLNEVRKIYINGLEKEYTRMKLSLRSDYLLKEISNKKLKAVKNDIPYKYILFGKLLLEKSGIKKQDQLVEVDANQLRRSLLIKDQELLEDRLNLNELGLKNPFHYYDIVQVCDRCYEIYKLLRNNNPEDNSIEKNERLSLRASRPMTGSRPMTSKSKNSRPSLMTQSSTASIVVHSSKSNRTHDNLSTIATERRRSSLITPIGMIDKDNIDDLLTDMDHLMLEEELDSKIVNRNINYWSKSLKRTKTNMAEAQSVKNTPLIDTKKVKDTNFEALTMKLFPDANPDFYQSHKKKKNFKYYIKSLKEDKFEKKKDNYL</sequence>
<evidence type="ECO:0000313" key="3">
    <source>
        <dbReference type="Proteomes" id="UP001162131"/>
    </source>
</evidence>
<keyword evidence="3" id="KW-1185">Reference proteome</keyword>
<comment type="caution">
    <text evidence="2">The sequence shown here is derived from an EMBL/GenBank/DDBJ whole genome shotgun (WGS) entry which is preliminary data.</text>
</comment>
<feature type="compositionally biased region" description="Polar residues" evidence="1">
    <location>
        <begin position="460"/>
        <end position="488"/>
    </location>
</feature>
<name>A0AAU9JT32_9CILI</name>
<evidence type="ECO:0000256" key="1">
    <source>
        <dbReference type="SAM" id="MobiDB-lite"/>
    </source>
</evidence>
<feature type="region of interest" description="Disordered" evidence="1">
    <location>
        <begin position="440"/>
        <end position="488"/>
    </location>
</feature>
<accession>A0AAU9JT32</accession>
<dbReference type="AlphaFoldDB" id="A0AAU9JT32"/>
<reference evidence="2" key="1">
    <citation type="submission" date="2021-09" db="EMBL/GenBank/DDBJ databases">
        <authorList>
            <consortium name="AG Swart"/>
            <person name="Singh M."/>
            <person name="Singh A."/>
            <person name="Seah K."/>
            <person name="Emmerich C."/>
        </authorList>
    </citation>
    <scope>NUCLEOTIDE SEQUENCE</scope>
    <source>
        <strain evidence="2">ATCC30299</strain>
    </source>
</reference>
<organism evidence="2 3">
    <name type="scientific">Blepharisma stoltei</name>
    <dbReference type="NCBI Taxonomy" id="1481888"/>
    <lineage>
        <taxon>Eukaryota</taxon>
        <taxon>Sar</taxon>
        <taxon>Alveolata</taxon>
        <taxon>Ciliophora</taxon>
        <taxon>Postciliodesmatophora</taxon>
        <taxon>Heterotrichea</taxon>
        <taxon>Heterotrichida</taxon>
        <taxon>Blepharismidae</taxon>
        <taxon>Blepharisma</taxon>
    </lineage>
</organism>